<dbReference type="PANTHER" id="PTHR23513:SF11">
    <property type="entry name" value="STAPHYLOFERRIN A TRANSPORTER"/>
    <property type="match status" value="1"/>
</dbReference>
<feature type="transmembrane region" description="Helical" evidence="7">
    <location>
        <begin position="192"/>
        <end position="210"/>
    </location>
</feature>
<comment type="subcellular location">
    <subcellularLocation>
        <location evidence="1">Cell membrane</location>
        <topology evidence="1">Multi-pass membrane protein</topology>
    </subcellularLocation>
</comment>
<evidence type="ECO:0000256" key="3">
    <source>
        <dbReference type="ARBA" id="ARBA00022692"/>
    </source>
</evidence>
<dbReference type="PANTHER" id="PTHR23513">
    <property type="entry name" value="INTEGRAL MEMBRANE EFFLUX PROTEIN-RELATED"/>
    <property type="match status" value="1"/>
</dbReference>
<feature type="compositionally biased region" description="Polar residues" evidence="6">
    <location>
        <begin position="12"/>
        <end position="24"/>
    </location>
</feature>
<dbReference type="GO" id="GO:0005886">
    <property type="term" value="C:plasma membrane"/>
    <property type="evidence" value="ECO:0007669"/>
    <property type="project" value="UniProtKB-SubCell"/>
</dbReference>
<dbReference type="Pfam" id="PF07690">
    <property type="entry name" value="MFS_1"/>
    <property type="match status" value="1"/>
</dbReference>
<feature type="transmembrane region" description="Helical" evidence="7">
    <location>
        <begin position="310"/>
        <end position="332"/>
    </location>
</feature>
<feature type="transmembrane region" description="Helical" evidence="7">
    <location>
        <begin position="380"/>
        <end position="413"/>
    </location>
</feature>
<evidence type="ECO:0000256" key="7">
    <source>
        <dbReference type="SAM" id="Phobius"/>
    </source>
</evidence>
<keyword evidence="5 7" id="KW-0472">Membrane</keyword>
<name>A0A4R6SG56_LABRH</name>
<feature type="region of interest" description="Disordered" evidence="6">
    <location>
        <begin position="1"/>
        <end position="24"/>
    </location>
</feature>
<dbReference type="GO" id="GO:0022857">
    <property type="term" value="F:transmembrane transporter activity"/>
    <property type="evidence" value="ECO:0007669"/>
    <property type="project" value="InterPro"/>
</dbReference>
<dbReference type="EMBL" id="SNXZ01000002">
    <property type="protein sequence ID" value="TDQ00634.1"/>
    <property type="molecule type" value="Genomic_DNA"/>
</dbReference>
<dbReference type="Gene3D" id="1.20.1250.20">
    <property type="entry name" value="MFS general substrate transporter like domains"/>
    <property type="match status" value="1"/>
</dbReference>
<keyword evidence="2" id="KW-1003">Cell membrane</keyword>
<protein>
    <submittedName>
        <fullName evidence="8">Putative MFS family arabinose efflux permease</fullName>
    </submittedName>
</protein>
<evidence type="ECO:0000256" key="1">
    <source>
        <dbReference type="ARBA" id="ARBA00004651"/>
    </source>
</evidence>
<dbReference type="CDD" id="cd06173">
    <property type="entry name" value="MFS_MefA_like"/>
    <property type="match status" value="1"/>
</dbReference>
<evidence type="ECO:0000256" key="6">
    <source>
        <dbReference type="SAM" id="MobiDB-lite"/>
    </source>
</evidence>
<evidence type="ECO:0000256" key="5">
    <source>
        <dbReference type="ARBA" id="ARBA00023136"/>
    </source>
</evidence>
<organism evidence="8 9">
    <name type="scientific">Labedaea rhizosphaerae</name>
    <dbReference type="NCBI Taxonomy" id="598644"/>
    <lineage>
        <taxon>Bacteria</taxon>
        <taxon>Bacillati</taxon>
        <taxon>Actinomycetota</taxon>
        <taxon>Actinomycetes</taxon>
        <taxon>Pseudonocardiales</taxon>
        <taxon>Pseudonocardiaceae</taxon>
        <taxon>Labedaea</taxon>
    </lineage>
</organism>
<dbReference type="Proteomes" id="UP000295444">
    <property type="component" value="Unassembled WGS sequence"/>
</dbReference>
<dbReference type="InterPro" id="IPR011701">
    <property type="entry name" value="MFS"/>
</dbReference>
<evidence type="ECO:0000313" key="8">
    <source>
        <dbReference type="EMBL" id="TDQ00634.1"/>
    </source>
</evidence>
<feature type="transmembrane region" description="Helical" evidence="7">
    <location>
        <begin position="244"/>
        <end position="264"/>
    </location>
</feature>
<proteinExistence type="predicted"/>
<gene>
    <name evidence="8" type="ORF">EV186_102495</name>
</gene>
<evidence type="ECO:0000256" key="4">
    <source>
        <dbReference type="ARBA" id="ARBA00022989"/>
    </source>
</evidence>
<keyword evidence="9" id="KW-1185">Reference proteome</keyword>
<evidence type="ECO:0000313" key="9">
    <source>
        <dbReference type="Proteomes" id="UP000295444"/>
    </source>
</evidence>
<feature type="transmembrane region" description="Helical" evidence="7">
    <location>
        <begin position="165"/>
        <end position="186"/>
    </location>
</feature>
<reference evidence="8 9" key="1">
    <citation type="submission" date="2019-03" db="EMBL/GenBank/DDBJ databases">
        <title>Genomic Encyclopedia of Type Strains, Phase IV (KMG-IV): sequencing the most valuable type-strain genomes for metagenomic binning, comparative biology and taxonomic classification.</title>
        <authorList>
            <person name="Goeker M."/>
        </authorList>
    </citation>
    <scope>NUCLEOTIDE SEQUENCE [LARGE SCALE GENOMIC DNA]</scope>
    <source>
        <strain evidence="8 9">DSM 45361</strain>
    </source>
</reference>
<dbReference type="InterPro" id="IPR036259">
    <property type="entry name" value="MFS_trans_sf"/>
</dbReference>
<dbReference type="SUPFAM" id="SSF103473">
    <property type="entry name" value="MFS general substrate transporter"/>
    <property type="match status" value="1"/>
</dbReference>
<keyword evidence="3 7" id="KW-0812">Transmembrane</keyword>
<comment type="caution">
    <text evidence="8">The sequence shown here is derived from an EMBL/GenBank/DDBJ whole genome shotgun (WGS) entry which is preliminary data.</text>
</comment>
<dbReference type="AlphaFoldDB" id="A0A4R6SG56"/>
<keyword evidence="4 7" id="KW-1133">Transmembrane helix</keyword>
<sequence>MYRRRDKWRTYEPSTPTRDTTPGVSTVGGVSLQSAQFRALWVAELTSVLGDQLAKVVIALLVYAHTGSAAASGVAYGLTFLPPLVTVRLSGLADRYPRRDMLVVCYVGQACVVAVMAIPGMPVPVLVVAAMVVAGVQSLGKAAQGALITNLVGAEQNTSARAKLLMYREIGQLGGLVGAAAVVVVIGTTPALVLDVLSFAAAAGLVGFLVPRAPKPVPSGNPGQRPGLRAVITDARNDRVLRTLWMVLALIGLTVALRAVVVPYVDSIGAPTWCIGILFAADSAGYVAGSWWVGRLGKQAGQRRQTQQRLLLPLAMASLAPLVIFAMPLPWWTAAILLAVSGAGQAYLPIALGEITARTPDGHQGLVNGVQNMVVRVSQGIAAIIVGLLAQVLTAAMAVALAGLCGVVAVAALTPPARGTSFSPRQTRGEVGIS</sequence>
<evidence type="ECO:0000256" key="2">
    <source>
        <dbReference type="ARBA" id="ARBA00022475"/>
    </source>
</evidence>
<accession>A0A4R6SG56</accession>
<feature type="transmembrane region" description="Helical" evidence="7">
    <location>
        <begin position="270"/>
        <end position="289"/>
    </location>
</feature>